<organism evidence="1 2">
    <name type="scientific">Ornithinimicrobium avium</name>
    <dbReference type="NCBI Taxonomy" id="2283195"/>
    <lineage>
        <taxon>Bacteria</taxon>
        <taxon>Bacillati</taxon>
        <taxon>Actinomycetota</taxon>
        <taxon>Actinomycetes</taxon>
        <taxon>Micrococcales</taxon>
        <taxon>Ornithinimicrobiaceae</taxon>
        <taxon>Ornithinimicrobium</taxon>
    </lineage>
</organism>
<dbReference type="KEGG" id="orn:DV701_11965"/>
<dbReference type="Pfam" id="PF10604">
    <property type="entry name" value="Polyketide_cyc2"/>
    <property type="match status" value="1"/>
</dbReference>
<sequence length="131" mass="14657">MRSLHLSRVIAAPPQEVYDFVADPFHLAAWASGLTEGTVQQEGDRVVVDSPMGRVEVEFVPRNEHGILDHDVTLPSGEVVRNHMRVLGHPQGAEVILTLRQLGLSEEELERDRRLVEADLDQLKGLLETTF</sequence>
<dbReference type="AlphaFoldDB" id="A0A345NNY0"/>
<dbReference type="InterPro" id="IPR019587">
    <property type="entry name" value="Polyketide_cyclase/dehydratase"/>
</dbReference>
<dbReference type="InterPro" id="IPR023393">
    <property type="entry name" value="START-like_dom_sf"/>
</dbReference>
<evidence type="ECO:0000313" key="1">
    <source>
        <dbReference type="EMBL" id="AXH96738.1"/>
    </source>
</evidence>
<proteinExistence type="predicted"/>
<reference evidence="1 2" key="1">
    <citation type="submission" date="2018-07" db="EMBL/GenBank/DDBJ databases">
        <title>Complete genome sequencing of Ornithinimicrobium sp. AMA3305.</title>
        <authorList>
            <person name="Bae J.-W."/>
        </authorList>
    </citation>
    <scope>NUCLEOTIDE SEQUENCE [LARGE SCALE GENOMIC DNA]</scope>
    <source>
        <strain evidence="1 2">AMA3305</strain>
    </source>
</reference>
<protein>
    <submittedName>
        <fullName evidence="1">SRPBCC family protein</fullName>
    </submittedName>
</protein>
<dbReference type="OrthoDB" id="880456at2"/>
<gene>
    <name evidence="1" type="ORF">DV701_11965</name>
</gene>
<dbReference type="SUPFAM" id="SSF55961">
    <property type="entry name" value="Bet v1-like"/>
    <property type="match status" value="1"/>
</dbReference>
<evidence type="ECO:0000313" key="2">
    <source>
        <dbReference type="Proteomes" id="UP000253790"/>
    </source>
</evidence>
<name>A0A345NNY0_9MICO</name>
<accession>A0A345NNY0</accession>
<dbReference type="EMBL" id="CP031229">
    <property type="protein sequence ID" value="AXH96738.1"/>
    <property type="molecule type" value="Genomic_DNA"/>
</dbReference>
<dbReference type="RefSeq" id="WP_114928542.1">
    <property type="nucleotide sequence ID" value="NZ_CP031229.1"/>
</dbReference>
<keyword evidence="2" id="KW-1185">Reference proteome</keyword>
<dbReference type="Gene3D" id="3.30.530.20">
    <property type="match status" value="1"/>
</dbReference>
<dbReference type="Proteomes" id="UP000253790">
    <property type="component" value="Chromosome"/>
</dbReference>